<feature type="domain" description="EamA" evidence="2">
    <location>
        <begin position="2"/>
        <end position="51"/>
    </location>
</feature>
<organism evidence="3 4">
    <name type="scientific">Pseudomonas libanensis</name>
    <dbReference type="NCBI Taxonomy" id="75588"/>
    <lineage>
        <taxon>Bacteria</taxon>
        <taxon>Pseudomonadati</taxon>
        <taxon>Pseudomonadota</taxon>
        <taxon>Gammaproteobacteria</taxon>
        <taxon>Pseudomonadales</taxon>
        <taxon>Pseudomonadaceae</taxon>
        <taxon>Pseudomonas</taxon>
    </lineage>
</organism>
<evidence type="ECO:0000313" key="4">
    <source>
        <dbReference type="Proteomes" id="UP000051446"/>
    </source>
</evidence>
<dbReference type="Proteomes" id="UP000051446">
    <property type="component" value="Unassembled WGS sequence"/>
</dbReference>
<gene>
    <name evidence="3" type="ORF">TU73_24635</name>
</gene>
<comment type="caution">
    <text evidence="3">The sequence shown here is derived from an EMBL/GenBank/DDBJ whole genome shotgun (WGS) entry which is preliminary data.</text>
</comment>
<dbReference type="Pfam" id="PF00892">
    <property type="entry name" value="EamA"/>
    <property type="match status" value="1"/>
</dbReference>
<reference evidence="3 4" key="1">
    <citation type="submission" date="2015-02" db="EMBL/GenBank/DDBJ databases">
        <title>Pseudomonas helleri sp. nov. and Pseudomonas weihenstephanensis sp. nov., isolated from raw cows milk.</title>
        <authorList>
            <person name="von Neubeck M."/>
            <person name="Huptas C."/>
            <person name="Wenning M."/>
            <person name="Scherer S."/>
        </authorList>
    </citation>
    <scope>NUCLEOTIDE SEQUENCE [LARGE SCALE GENOMIC DNA]</scope>
    <source>
        <strain evidence="3 4">DSM 17149</strain>
    </source>
</reference>
<keyword evidence="1" id="KW-0472">Membrane</keyword>
<evidence type="ECO:0000259" key="2">
    <source>
        <dbReference type="Pfam" id="PF00892"/>
    </source>
</evidence>
<keyword evidence="1" id="KW-0812">Transmembrane</keyword>
<proteinExistence type="predicted"/>
<dbReference type="InterPro" id="IPR000620">
    <property type="entry name" value="EamA_dom"/>
</dbReference>
<dbReference type="GO" id="GO:0016020">
    <property type="term" value="C:membrane"/>
    <property type="evidence" value="ECO:0007669"/>
    <property type="project" value="InterPro"/>
</dbReference>
<accession>A0A0R2Y4Q7</accession>
<name>A0A0R2Y4Q7_9PSED</name>
<evidence type="ECO:0000313" key="3">
    <source>
        <dbReference type="EMBL" id="KRP41747.1"/>
    </source>
</evidence>
<dbReference type="InterPro" id="IPR037185">
    <property type="entry name" value="EmrE-like"/>
</dbReference>
<dbReference type="Gene3D" id="1.10.3730.20">
    <property type="match status" value="1"/>
</dbReference>
<evidence type="ECO:0000256" key="1">
    <source>
        <dbReference type="SAM" id="Phobius"/>
    </source>
</evidence>
<dbReference type="EMBL" id="JYLH01000020">
    <property type="protein sequence ID" value="KRP41747.1"/>
    <property type="molecule type" value="Genomic_DNA"/>
</dbReference>
<dbReference type="PATRIC" id="fig|75588.4.peg.2235"/>
<dbReference type="AlphaFoldDB" id="A0A0R2Y4Q7"/>
<keyword evidence="1" id="KW-1133">Transmembrane helix</keyword>
<dbReference type="SUPFAM" id="SSF103481">
    <property type="entry name" value="Multidrug resistance efflux transporter EmrE"/>
    <property type="match status" value="1"/>
</dbReference>
<feature type="transmembrane region" description="Helical" evidence="1">
    <location>
        <begin position="38"/>
        <end position="61"/>
    </location>
</feature>
<sequence>MKKYPTSRMAPLLLMVPVSGLLTSYVFFGEQLSLGQGAAIGLVFVGIAIFVNSAGIMARLAR</sequence>
<protein>
    <recommendedName>
        <fullName evidence="2">EamA domain-containing protein</fullName>
    </recommendedName>
</protein>